<sequence length="1997" mass="220815">MPKEQYRETYVGRKISHVTFNVDSASAIQQAAHIQVITKNLYAQDGQRMPATYGVLDRRMGTNQKDANCETCGLGLAECVGHYGYIELALPVFHVGYFRSIITILQTICKDCAKVMLPEKIKKSFRRKFINPELSYLHKKTLRAAVLKKAKTCTKCPYCDSLNGIVKKSPAGILKIIHDKYRAKKPTDPIVQNVLKNFHEAKESNKEIAAMINSGLIIELSPLEVLNLFRRIPDEDIPLLGMNVKACRPEDLILTRLLVPPLCIRPSVVSDIKAGTNEDDLTMKQSEILLINDVIARHIASGGKSELLQEDWDYLQLHAALYINSEMSGIPLSMQPKKPGRGLVQRLKGKQGRFRGNLSGKRVDFSSRTVISPDPNLQIQEVGVPVHVARVLTYPERVFPANLAWLRRLVRTGPDAHPGANYVQQRGLSHKKYLKYGNREKIAQELKCGDIVERHLVDGDVVLFNRQPSLHKLSIMCHRARVQPQRTFRFNECVCTPYNADFDGDEMNMHLPQTEEARAEALILMGNKSNLVTPRNGELLIAATQDFITGGYLITQRDTFFTRAEAQQLASCLLAGPDSTMRIDMPEPAILKPRVLWTGKQIFSLIMKPNKRCEVKANLEVKGKNYTGNQDMCVQDSYVIIRNSELLCGSMDKSTLGSGTKSSIFYILLRDWGEEFAVRGMWRLARMASYYMMNRGFSFGIIDVTPGKKLIEAKNKLLESGYSKCDGYILEMEKGTLQCQPGCSMEETLEAMMLSELSSIRELAAKACFRELHPTNAPLIMAQSGSKGSNINISQMIACVGQQALNGKRVPNGFEDRSLPHFERHSKIPAARGFVENSFYSGLTPTEFFFHTMGGREGLVDTAVKTAETGYLQRRLVKSLEDLVLQYDMTVRNATGEVVQFRYGSDGLDPSYMEGKDRPVDLARVLADVRAQCHARDEEPLDGDGIVVAAEETLALDDFKTCPDEFKKELLSFLKTVADKVRRLRSKFQQCGAVALQLERLTLPQLVRFVRVCHDKYQRGVIEPGTAVGALAAQSIGEPGTQMTLKTFHFAGVASMNITQGVPRVKEIINASKNISTPIITAELMQPYDQEFARRVKGRVEKTTLGEITTYIEEVYLPSECFLLIRLDAERIKLLSLEVNVHTIVYSICTSKLKVKAGNVHVVSEWAIKVCGEASKSGGWLNVSLQQLARSLPAVVVQGLPKVSRAVIACDDARGATKYVPQRHSHTTSWCRACPGSPAQSSPATTPAAPPSTPLNVTVIRRRGAGPAQGLPRSHRLRRCPRRHQVRPSTSQSYDVVVQGLPSVSRAVIASDDARGATKYVPQRHYHTTSWCRACPGSPAQSSPATTPAAPPSTPLNVTVIRRRGAGPAQSLPRSHRLRRCPRRHQVRPSTSQSYDVVVQGLPRISRAVIASDDARGATKYVPQRHCHTTSWCRACPGSPAQSSPATTPAAPPSTSLNVTVIRRRGAEPAQGLPRSHRLRRRPRRYQVRPSTSQSYDVVVQGLPRVSRAVIACDDVRGATKYVPQRHSHMTSWCRACPGFPAQSSPATTPTAPPSTSLNVTVIRRRGAGPAQGLPRSHRLRRRPRRHQVRPSTSQSYDVVVQGLPRVSRAVIACDDARGATKYVPQRHCHTTSWCRACPGSPAQLSPAMTPAAPPSTSLNVTVIRRRGAGPTQGLPRSHRLRRRPRRHQVRPSTSQSYDVVMQGLPRVSRAVIAGDDARGVTKYVPQRHSYTTSWCRACSGSPAQSSPATTPAAPPSTSLNVTVIRRRGAGPAQGLPRSHRLRRRPLRHQVRPSTSQSYDVVVQGLPRVSRAVIACDDARGATKYKLCVEGDGLRDVIATYGVDGTKTSSNNILEVYQTLGIEAAKSTIISEIQGVMAGHGMAVDRRHVELLAAQMTARGEVLGITRYGLARMKESVLNLASFEKTADHLFDAAYYGQRDSIEGVSESIIVGVPAAIGTGCLQLLHRHDKPLAKSLDKPQTRPLLFDDPRYHTSIWE</sequence>
<feature type="region of interest" description="Disordered" evidence="15">
    <location>
        <begin position="1667"/>
        <end position="1698"/>
    </location>
</feature>
<dbReference type="EC" id="2.7.7.6" evidence="14"/>
<dbReference type="Pfam" id="PF04983">
    <property type="entry name" value="RNA_pol_Rpb1_3"/>
    <property type="match status" value="1"/>
</dbReference>
<dbReference type="Pfam" id="PF00623">
    <property type="entry name" value="RNA_pol_Rpb1_2"/>
    <property type="match status" value="1"/>
</dbReference>
<dbReference type="FunFam" id="1.10.274.100:FF:000003">
    <property type="entry name" value="DNA-directed RNA polymerase subunit"/>
    <property type="match status" value="1"/>
</dbReference>
<dbReference type="InterPro" id="IPR000722">
    <property type="entry name" value="RNA_pol_asu"/>
</dbReference>
<accession>A0A8S3XBW2</accession>
<dbReference type="GO" id="GO:0003899">
    <property type="term" value="F:DNA-directed RNA polymerase activity"/>
    <property type="evidence" value="ECO:0007669"/>
    <property type="project" value="UniProtKB-EC"/>
</dbReference>
<evidence type="ECO:0000256" key="9">
    <source>
        <dbReference type="ARBA" id="ARBA00022842"/>
    </source>
</evidence>
<evidence type="ECO:0000256" key="14">
    <source>
        <dbReference type="RuleBase" id="RU004279"/>
    </source>
</evidence>
<dbReference type="InterPro" id="IPR006592">
    <property type="entry name" value="RNA_pol_N"/>
</dbReference>
<dbReference type="FunFam" id="1.10.132.30:FF:000001">
    <property type="entry name" value="DNA-directed RNA polymerase subunit"/>
    <property type="match status" value="1"/>
</dbReference>
<comment type="similarity">
    <text evidence="2 14">Belongs to the RNA polymerase beta' chain family.</text>
</comment>
<evidence type="ECO:0000256" key="4">
    <source>
        <dbReference type="ARBA" id="ARBA00022478"/>
    </source>
</evidence>
<dbReference type="GO" id="GO:0046872">
    <property type="term" value="F:metal ion binding"/>
    <property type="evidence" value="ECO:0007669"/>
    <property type="project" value="UniProtKB-KW"/>
</dbReference>
<evidence type="ECO:0000256" key="2">
    <source>
        <dbReference type="ARBA" id="ARBA00006460"/>
    </source>
</evidence>
<dbReference type="Pfam" id="PF04997">
    <property type="entry name" value="RNA_pol_Rpb1_1"/>
    <property type="match status" value="1"/>
</dbReference>
<evidence type="ECO:0000256" key="5">
    <source>
        <dbReference type="ARBA" id="ARBA00022679"/>
    </source>
</evidence>
<evidence type="ECO:0000256" key="13">
    <source>
        <dbReference type="ARBA" id="ARBA00058108"/>
    </source>
</evidence>
<comment type="subunit">
    <text evidence="3">Component of the RNA polymerase III (Pol III) complex consisting of 17 subunits.</text>
</comment>
<dbReference type="FunFam" id="3.30.1490.180:FF:000002">
    <property type="entry name" value="DNA-directed RNA polymerase subunit"/>
    <property type="match status" value="1"/>
</dbReference>
<dbReference type="GO" id="GO:0000428">
    <property type="term" value="C:DNA-directed RNA polymerase complex"/>
    <property type="evidence" value="ECO:0007669"/>
    <property type="project" value="UniProtKB-KW"/>
</dbReference>
<organism evidence="17 18">
    <name type="scientific">Parnassius apollo</name>
    <name type="common">Apollo butterfly</name>
    <name type="synonym">Papilio apollo</name>
    <dbReference type="NCBI Taxonomy" id="110799"/>
    <lineage>
        <taxon>Eukaryota</taxon>
        <taxon>Metazoa</taxon>
        <taxon>Ecdysozoa</taxon>
        <taxon>Arthropoda</taxon>
        <taxon>Hexapoda</taxon>
        <taxon>Insecta</taxon>
        <taxon>Pterygota</taxon>
        <taxon>Neoptera</taxon>
        <taxon>Endopterygota</taxon>
        <taxon>Lepidoptera</taxon>
        <taxon>Glossata</taxon>
        <taxon>Ditrysia</taxon>
        <taxon>Papilionoidea</taxon>
        <taxon>Papilionidae</taxon>
        <taxon>Parnassiinae</taxon>
        <taxon>Parnassini</taxon>
        <taxon>Parnassius</taxon>
        <taxon>Parnassius</taxon>
    </lineage>
</organism>
<dbReference type="InterPro" id="IPR015700">
    <property type="entry name" value="RPC1"/>
</dbReference>
<reference evidence="17" key="1">
    <citation type="submission" date="2021-04" db="EMBL/GenBank/DDBJ databases">
        <authorList>
            <person name="Tunstrom K."/>
        </authorList>
    </citation>
    <scope>NUCLEOTIDE SEQUENCE</scope>
</reference>
<evidence type="ECO:0000256" key="15">
    <source>
        <dbReference type="SAM" id="MobiDB-lite"/>
    </source>
</evidence>
<keyword evidence="4 14" id="KW-0240">DNA-directed RNA polymerase</keyword>
<proteinExistence type="inferred from homology"/>
<keyword evidence="10 14" id="KW-0804">Transcription</keyword>
<keyword evidence="7" id="KW-0479">Metal-binding</keyword>
<comment type="catalytic activity">
    <reaction evidence="12 14">
        <text>RNA(n) + a ribonucleoside 5'-triphosphate = RNA(n+1) + diphosphate</text>
        <dbReference type="Rhea" id="RHEA:21248"/>
        <dbReference type="Rhea" id="RHEA-COMP:14527"/>
        <dbReference type="Rhea" id="RHEA-COMP:17342"/>
        <dbReference type="ChEBI" id="CHEBI:33019"/>
        <dbReference type="ChEBI" id="CHEBI:61557"/>
        <dbReference type="ChEBI" id="CHEBI:140395"/>
        <dbReference type="EC" id="2.7.7.6"/>
    </reaction>
</comment>
<dbReference type="OrthoDB" id="270392at2759"/>
<dbReference type="PANTHER" id="PTHR48446">
    <property type="entry name" value="DNA-DIRECTED RNA POLYMERASE SUBUNIT BETA' N-TERMINAL SECTION"/>
    <property type="match status" value="1"/>
</dbReference>
<dbReference type="FunFam" id="1.10.150.390:FF:000004">
    <property type="entry name" value="DNA-directed RNA polymerase subunit"/>
    <property type="match status" value="1"/>
</dbReference>
<dbReference type="FunFam" id="2.40.40.20:FF:000019">
    <property type="entry name" value="DNA-directed RNA polymerase II subunit RPB1"/>
    <property type="match status" value="1"/>
</dbReference>
<feature type="compositionally biased region" description="Low complexity" evidence="15">
    <location>
        <begin position="1237"/>
        <end position="1247"/>
    </location>
</feature>
<dbReference type="CDD" id="cd02583">
    <property type="entry name" value="RNAP_III_RPC1_N"/>
    <property type="match status" value="1"/>
</dbReference>
<dbReference type="Proteomes" id="UP000691718">
    <property type="component" value="Unassembled WGS sequence"/>
</dbReference>
<dbReference type="GO" id="GO:0005654">
    <property type="term" value="C:nucleoplasm"/>
    <property type="evidence" value="ECO:0007669"/>
    <property type="project" value="UniProtKB-ARBA"/>
</dbReference>
<keyword evidence="9" id="KW-0460">Magnesium</keyword>
<dbReference type="Pfam" id="PF05000">
    <property type="entry name" value="RNA_pol_Rpb1_4"/>
    <property type="match status" value="1"/>
</dbReference>
<gene>
    <name evidence="17" type="ORF">PAPOLLO_LOCUS14383</name>
</gene>
<dbReference type="FunFam" id="4.10.860.120:FF:000004">
    <property type="entry name" value="DNA-directed RNA polymerase subunit"/>
    <property type="match status" value="1"/>
</dbReference>
<dbReference type="Pfam" id="PF04998">
    <property type="entry name" value="RNA_pol_Rpb1_5"/>
    <property type="match status" value="1"/>
</dbReference>
<evidence type="ECO:0000256" key="6">
    <source>
        <dbReference type="ARBA" id="ARBA00022695"/>
    </source>
</evidence>
<evidence type="ECO:0000256" key="12">
    <source>
        <dbReference type="ARBA" id="ARBA00048552"/>
    </source>
</evidence>
<evidence type="ECO:0000256" key="7">
    <source>
        <dbReference type="ARBA" id="ARBA00022723"/>
    </source>
</evidence>
<keyword evidence="5 14" id="KW-0808">Transferase</keyword>
<evidence type="ECO:0000313" key="17">
    <source>
        <dbReference type="EMBL" id="CAG5004399.1"/>
    </source>
</evidence>
<dbReference type="EMBL" id="CAJQZP010000975">
    <property type="protein sequence ID" value="CAG5004399.1"/>
    <property type="molecule type" value="Genomic_DNA"/>
</dbReference>
<evidence type="ECO:0000256" key="1">
    <source>
        <dbReference type="ARBA" id="ARBA00004123"/>
    </source>
</evidence>
<comment type="subcellular location">
    <subcellularLocation>
        <location evidence="1">Nucleus</location>
    </subcellularLocation>
</comment>
<dbReference type="GO" id="GO:0003677">
    <property type="term" value="F:DNA binding"/>
    <property type="evidence" value="ECO:0007669"/>
    <property type="project" value="InterPro"/>
</dbReference>
<dbReference type="InterPro" id="IPR007080">
    <property type="entry name" value="RNA_pol_Rpb1_1"/>
</dbReference>
<dbReference type="NCBIfam" id="NF006336">
    <property type="entry name" value="PRK08566.1"/>
    <property type="match status" value="1"/>
</dbReference>
<evidence type="ECO:0000256" key="10">
    <source>
        <dbReference type="ARBA" id="ARBA00023163"/>
    </source>
</evidence>
<dbReference type="InterPro" id="IPR007083">
    <property type="entry name" value="RNA_pol_Rpb1_4"/>
</dbReference>
<feature type="compositionally biased region" description="Basic residues" evidence="15">
    <location>
        <begin position="1475"/>
        <end position="1487"/>
    </location>
</feature>
<evidence type="ECO:0000256" key="3">
    <source>
        <dbReference type="ARBA" id="ARBA00011206"/>
    </source>
</evidence>
<dbReference type="InterPro" id="IPR035697">
    <property type="entry name" value="RNAP_III_RPC1_N"/>
</dbReference>
<dbReference type="PANTHER" id="PTHR48446:SF1">
    <property type="entry name" value="DNA-DIRECTED RNA POLYMERASE SUBUNIT BETA' N-TERMINAL SECTION"/>
    <property type="match status" value="1"/>
</dbReference>
<dbReference type="InterPro" id="IPR007081">
    <property type="entry name" value="RNA_pol_Rpb1_5"/>
</dbReference>
<feature type="region of interest" description="Disordered" evidence="15">
    <location>
        <begin position="1465"/>
        <end position="1493"/>
    </location>
</feature>
<evidence type="ECO:0000313" key="18">
    <source>
        <dbReference type="Proteomes" id="UP000691718"/>
    </source>
</evidence>
<feature type="compositionally biased region" description="Basic residues" evidence="15">
    <location>
        <begin position="1576"/>
        <end position="1589"/>
    </location>
</feature>
<protein>
    <recommendedName>
        <fullName evidence="14">DNA-directed RNA polymerase subunit</fullName>
        <ecNumber evidence="14">2.7.7.6</ecNumber>
    </recommendedName>
</protein>
<dbReference type="InterPro" id="IPR007066">
    <property type="entry name" value="RNA_pol_Rpb1_3"/>
</dbReference>
<dbReference type="SMART" id="SM00663">
    <property type="entry name" value="RPOLA_N"/>
    <property type="match status" value="1"/>
</dbReference>
<keyword evidence="11" id="KW-0539">Nucleus</keyword>
<comment type="function">
    <text evidence="13">DNA-dependent RNA polymerase catalyzes the transcription of DNA into RNA using the four ribonucleoside triphosphates as substrates. Largest and catalytic core component of RNA polymerase III which synthesizes small RNAs, such as 5S rRNA and tRNAs. Forms the polymerase active center together with the second largest subunit. A single-stranded DNA template strand of the promoter is positioned within the central active site cleft of Pol III. A bridging helix emanates from RPC1 and crosses the cleft near the catalytic site and is thought to promote translocation of Pol III by acting as a ratchet that moves the RNA-DNA hybrid through the active site by switching from straight to bent conformations at each step of nucleotide addition.</text>
</comment>
<dbReference type="GO" id="GO:0006351">
    <property type="term" value="P:DNA-templated transcription"/>
    <property type="evidence" value="ECO:0007669"/>
    <property type="project" value="InterPro"/>
</dbReference>
<evidence type="ECO:0000256" key="8">
    <source>
        <dbReference type="ARBA" id="ARBA00022833"/>
    </source>
</evidence>
<feature type="region of interest" description="Disordered" evidence="15">
    <location>
        <begin position="1565"/>
        <end position="1597"/>
    </location>
</feature>
<name>A0A8S3XBW2_PARAO</name>
<feature type="region of interest" description="Disordered" evidence="15">
    <location>
        <begin position="1234"/>
        <end position="1254"/>
    </location>
</feature>
<keyword evidence="18" id="KW-1185">Reference proteome</keyword>
<evidence type="ECO:0000259" key="16">
    <source>
        <dbReference type="SMART" id="SM00663"/>
    </source>
</evidence>
<feature type="compositionally biased region" description="Basic residues" evidence="15">
    <location>
        <begin position="1677"/>
        <end position="1690"/>
    </location>
</feature>
<evidence type="ECO:0000256" key="11">
    <source>
        <dbReference type="ARBA" id="ARBA00023242"/>
    </source>
</evidence>
<comment type="caution">
    <text evidence="17">The sequence shown here is derived from an EMBL/GenBank/DDBJ whole genome shotgun (WGS) entry which is preliminary data.</text>
</comment>
<keyword evidence="6 14" id="KW-0548">Nucleotidyltransferase</keyword>
<keyword evidence="8" id="KW-0862">Zinc</keyword>
<feature type="domain" description="RNA polymerase N-terminal" evidence="16">
    <location>
        <begin position="250"/>
        <end position="555"/>
    </location>
</feature>